<dbReference type="Proteomes" id="UP000290958">
    <property type="component" value="Unassembled WGS sequence"/>
</dbReference>
<evidence type="ECO:0000259" key="7">
    <source>
        <dbReference type="SMART" id="SM00833"/>
    </source>
</evidence>
<evidence type="ECO:0000256" key="4">
    <source>
        <dbReference type="ARBA" id="ARBA00034320"/>
    </source>
</evidence>
<comment type="caution">
    <text evidence="8">The sequence shown here is derived from an EMBL/GenBank/DDBJ whole genome shotgun (WGS) entry which is preliminary data.</text>
</comment>
<comment type="similarity">
    <text evidence="4">Belongs to the SIMIBI class G3E GTPase family. ZNG1 subfamily.</text>
</comment>
<dbReference type="AlphaFoldDB" id="A0A4Q1KFZ5"/>
<dbReference type="RefSeq" id="WP_129404510.1">
    <property type="nucleotide sequence ID" value="NZ_SBKP01000009.1"/>
</dbReference>
<evidence type="ECO:0000256" key="3">
    <source>
        <dbReference type="ARBA" id="ARBA00023186"/>
    </source>
</evidence>
<dbReference type="EMBL" id="SBKP01000009">
    <property type="protein sequence ID" value="RXR28437.1"/>
    <property type="molecule type" value="Genomic_DNA"/>
</dbReference>
<dbReference type="InterPro" id="IPR051316">
    <property type="entry name" value="Zinc-reg_GTPase_activator"/>
</dbReference>
<dbReference type="InterPro" id="IPR011629">
    <property type="entry name" value="CobW-like_C"/>
</dbReference>
<evidence type="ECO:0000256" key="5">
    <source>
        <dbReference type="ARBA" id="ARBA00045658"/>
    </source>
</evidence>
<accession>A0A4Q1KFZ5</accession>
<dbReference type="PANTHER" id="PTHR13748">
    <property type="entry name" value="COBW-RELATED"/>
    <property type="match status" value="1"/>
</dbReference>
<comment type="function">
    <text evidence="5">Zinc chaperone that directly transfers zinc cofactor to target proteins, thereby activating them. Zinc is transferred from the CXCC motif in the GTPase domain to the zinc binding site in target proteins in a process requiring GTP hydrolysis.</text>
</comment>
<name>A0A4Q1KFZ5_9SPHN</name>
<evidence type="ECO:0000256" key="6">
    <source>
        <dbReference type="ARBA" id="ARBA00049117"/>
    </source>
</evidence>
<dbReference type="CDD" id="cd03112">
    <property type="entry name" value="CobW-like"/>
    <property type="match status" value="1"/>
</dbReference>
<keyword evidence="1" id="KW-0547">Nucleotide-binding</keyword>
<evidence type="ECO:0000256" key="1">
    <source>
        <dbReference type="ARBA" id="ARBA00022741"/>
    </source>
</evidence>
<dbReference type="GO" id="GO:0016787">
    <property type="term" value="F:hydrolase activity"/>
    <property type="evidence" value="ECO:0007669"/>
    <property type="project" value="UniProtKB-KW"/>
</dbReference>
<dbReference type="Pfam" id="PF02492">
    <property type="entry name" value="cobW"/>
    <property type="match status" value="1"/>
</dbReference>
<dbReference type="Gene3D" id="3.40.50.300">
    <property type="entry name" value="P-loop containing nucleotide triphosphate hydrolases"/>
    <property type="match status" value="1"/>
</dbReference>
<keyword evidence="9" id="KW-1185">Reference proteome</keyword>
<dbReference type="InterPro" id="IPR036627">
    <property type="entry name" value="CobW-likC_sf"/>
</dbReference>
<organism evidence="8 9">
    <name type="scientific">Sphingobium fluviale</name>
    <dbReference type="NCBI Taxonomy" id="2506423"/>
    <lineage>
        <taxon>Bacteria</taxon>
        <taxon>Pseudomonadati</taxon>
        <taxon>Pseudomonadota</taxon>
        <taxon>Alphaproteobacteria</taxon>
        <taxon>Sphingomonadales</taxon>
        <taxon>Sphingomonadaceae</taxon>
        <taxon>Sphingobium</taxon>
    </lineage>
</organism>
<dbReference type="Gene3D" id="3.30.1220.10">
    <property type="entry name" value="CobW-like, C-terminal domain"/>
    <property type="match status" value="1"/>
</dbReference>
<gene>
    <name evidence="8" type="ORF">EQG66_10380</name>
</gene>
<evidence type="ECO:0000313" key="8">
    <source>
        <dbReference type="EMBL" id="RXR28437.1"/>
    </source>
</evidence>
<protein>
    <submittedName>
        <fullName evidence="8">GTP-binding protein</fullName>
    </submittedName>
</protein>
<dbReference type="SUPFAM" id="SSF90002">
    <property type="entry name" value="Hypothetical protein YjiA, C-terminal domain"/>
    <property type="match status" value="1"/>
</dbReference>
<evidence type="ECO:0000256" key="2">
    <source>
        <dbReference type="ARBA" id="ARBA00022801"/>
    </source>
</evidence>
<dbReference type="OrthoDB" id="9808822at2"/>
<dbReference type="SUPFAM" id="SSF52540">
    <property type="entry name" value="P-loop containing nucleoside triphosphate hydrolases"/>
    <property type="match status" value="1"/>
</dbReference>
<feature type="domain" description="CobW C-terminal" evidence="7">
    <location>
        <begin position="230"/>
        <end position="323"/>
    </location>
</feature>
<evidence type="ECO:0000313" key="9">
    <source>
        <dbReference type="Proteomes" id="UP000290958"/>
    </source>
</evidence>
<keyword evidence="3" id="KW-0143">Chaperone</keyword>
<dbReference type="Pfam" id="PF07683">
    <property type="entry name" value="CobW_C"/>
    <property type="match status" value="1"/>
</dbReference>
<dbReference type="InterPro" id="IPR027417">
    <property type="entry name" value="P-loop_NTPase"/>
</dbReference>
<keyword evidence="2" id="KW-0378">Hydrolase</keyword>
<dbReference type="GO" id="GO:0000166">
    <property type="term" value="F:nucleotide binding"/>
    <property type="evidence" value="ECO:0007669"/>
    <property type="project" value="UniProtKB-KW"/>
</dbReference>
<dbReference type="InterPro" id="IPR003495">
    <property type="entry name" value="CobW/HypB/UreG_nucleotide-bd"/>
</dbReference>
<comment type="catalytic activity">
    <reaction evidence="6">
        <text>GTP + H2O = GDP + phosphate + H(+)</text>
        <dbReference type="Rhea" id="RHEA:19669"/>
        <dbReference type="ChEBI" id="CHEBI:15377"/>
        <dbReference type="ChEBI" id="CHEBI:15378"/>
        <dbReference type="ChEBI" id="CHEBI:37565"/>
        <dbReference type="ChEBI" id="CHEBI:43474"/>
        <dbReference type="ChEBI" id="CHEBI:58189"/>
    </reaction>
    <physiologicalReaction direction="left-to-right" evidence="6">
        <dbReference type="Rhea" id="RHEA:19670"/>
    </physiologicalReaction>
</comment>
<dbReference type="SMART" id="SM00833">
    <property type="entry name" value="CobW_C"/>
    <property type="match status" value="1"/>
</dbReference>
<sequence>MVDARLPVTVLTGYLGAGKTTLLNRILSENHGRRYAVIVNEFGELGVDGDLVVNSDDQVLTMNNGCLCCTVRGDLIQIINDVLDRASDLDGILIETTGLAHPAPVAQTFFMDKSISARTRLDAFVTVADAKHLSQQLDNAIEAQAQIACADLILLNKIDLVDPDQLTACKKRIRAINPDAEIRHTLRSAIPASEVLDRNAFDLACGNINPERLVVDTHHHHHGHHHSNGVGSFSMEVDRPLNLERFLPWIENLIAKCGDDLFRVKGVLDFEGENRRFVFQAVHRIAEGDFLGEWSSNQRKSKLVFIGRNLDRDRLRRNFEACQTKPKALISG</sequence>
<proteinExistence type="inferred from homology"/>
<reference evidence="9" key="1">
    <citation type="submission" date="2019-01" db="EMBL/GenBank/DDBJ databases">
        <title>Cytophagaceae bacterium strain CAR-16.</title>
        <authorList>
            <person name="Chen W.-M."/>
        </authorList>
    </citation>
    <scope>NUCLEOTIDE SEQUENCE [LARGE SCALE GENOMIC DNA]</scope>
    <source>
        <strain evidence="9">CHR27</strain>
    </source>
</reference>